<gene>
    <name evidence="2" type="ORF">DdX_03682</name>
</gene>
<proteinExistence type="predicted"/>
<dbReference type="Proteomes" id="UP001201812">
    <property type="component" value="Unassembled WGS sequence"/>
</dbReference>
<dbReference type="AlphaFoldDB" id="A0AAD4RB82"/>
<evidence type="ECO:0000313" key="2">
    <source>
        <dbReference type="EMBL" id="KAI1723521.1"/>
    </source>
</evidence>
<reference evidence="2" key="1">
    <citation type="submission" date="2022-01" db="EMBL/GenBank/DDBJ databases">
        <title>Genome Sequence Resource for Two Populations of Ditylenchus destructor, the Migratory Endoparasitic Phytonematode.</title>
        <authorList>
            <person name="Zhang H."/>
            <person name="Lin R."/>
            <person name="Xie B."/>
        </authorList>
    </citation>
    <scope>NUCLEOTIDE SEQUENCE</scope>
    <source>
        <strain evidence="2">BazhouSP</strain>
    </source>
</reference>
<evidence type="ECO:0000313" key="3">
    <source>
        <dbReference type="Proteomes" id="UP001201812"/>
    </source>
</evidence>
<dbReference type="Pfam" id="PF15375">
    <property type="entry name" value="FSAF1"/>
    <property type="match status" value="1"/>
</dbReference>
<accession>A0AAD4RB82</accession>
<name>A0AAD4RB82_9BILA</name>
<feature type="compositionally biased region" description="Basic residues" evidence="1">
    <location>
        <begin position="202"/>
        <end position="228"/>
    </location>
</feature>
<dbReference type="InterPro" id="IPR027973">
    <property type="entry name" value="FSAF1-like"/>
</dbReference>
<feature type="region of interest" description="Disordered" evidence="1">
    <location>
        <begin position="176"/>
        <end position="228"/>
    </location>
</feature>
<dbReference type="EMBL" id="JAKKPZ010000003">
    <property type="protein sequence ID" value="KAI1723521.1"/>
    <property type="molecule type" value="Genomic_DNA"/>
</dbReference>
<organism evidence="2 3">
    <name type="scientific">Ditylenchus destructor</name>
    <dbReference type="NCBI Taxonomy" id="166010"/>
    <lineage>
        <taxon>Eukaryota</taxon>
        <taxon>Metazoa</taxon>
        <taxon>Ecdysozoa</taxon>
        <taxon>Nematoda</taxon>
        <taxon>Chromadorea</taxon>
        <taxon>Rhabditida</taxon>
        <taxon>Tylenchina</taxon>
        <taxon>Tylenchomorpha</taxon>
        <taxon>Sphaerularioidea</taxon>
        <taxon>Anguinidae</taxon>
        <taxon>Anguininae</taxon>
        <taxon>Ditylenchus</taxon>
    </lineage>
</organism>
<keyword evidence="3" id="KW-1185">Reference proteome</keyword>
<evidence type="ECO:0000256" key="1">
    <source>
        <dbReference type="SAM" id="MobiDB-lite"/>
    </source>
</evidence>
<comment type="caution">
    <text evidence="2">The sequence shown here is derived from an EMBL/GenBank/DDBJ whole genome shotgun (WGS) entry which is preliminary data.</text>
</comment>
<sequence length="228" mass="25273">MSMDTGCNGSLKMEIDQDDWGCVEPSQLFTSTGKTQSLRFLVDQLAKNNEQDNGTGPQQLGTSQHLKCTSWNGVKYGEQSSCAQAGINGASPLAVFSSNGATSRKKVPKTILKQKRGFRMDKAPSLKRVTFEVERYVIDNLKVGSEKETAEAQMAIRLGAKLPKSKPINYKQLKAMRHQQKAANESDSGTELLRSMNDQSKKLQKRKNVANKNMTKKQSRKTKKASVK</sequence>
<protein>
    <submittedName>
        <fullName evidence="2">Transformer-2a3</fullName>
    </submittedName>
</protein>